<gene>
    <name evidence="2" type="ORF">L1049_011364</name>
</gene>
<comment type="similarity">
    <text evidence="1">Belongs to the ARG7 family.</text>
</comment>
<keyword evidence="3" id="KW-1185">Reference proteome</keyword>
<dbReference type="AlphaFoldDB" id="A0AAP0X257"/>
<dbReference type="Pfam" id="PF02519">
    <property type="entry name" value="Auxin_inducible"/>
    <property type="match status" value="1"/>
</dbReference>
<evidence type="ECO:0000256" key="1">
    <source>
        <dbReference type="ARBA" id="ARBA00006974"/>
    </source>
</evidence>
<evidence type="ECO:0000313" key="3">
    <source>
        <dbReference type="Proteomes" id="UP001415857"/>
    </source>
</evidence>
<dbReference type="EMBL" id="JBBPBK010000006">
    <property type="protein sequence ID" value="KAK9283133.1"/>
    <property type="molecule type" value="Genomic_DNA"/>
</dbReference>
<evidence type="ECO:0000313" key="2">
    <source>
        <dbReference type="EMBL" id="KAK9283133.1"/>
    </source>
</evidence>
<reference evidence="2 3" key="1">
    <citation type="journal article" date="2024" name="Plant J.">
        <title>Genome sequences and population genomics reveal climatic adaptation and genomic divergence between two closely related sweetgum species.</title>
        <authorList>
            <person name="Xu W.Q."/>
            <person name="Ren C.Q."/>
            <person name="Zhang X.Y."/>
            <person name="Comes H.P."/>
            <person name="Liu X.H."/>
            <person name="Li Y.G."/>
            <person name="Kettle C.J."/>
            <person name="Jalonen R."/>
            <person name="Gaisberger H."/>
            <person name="Ma Y.Z."/>
            <person name="Qiu Y.X."/>
        </authorList>
    </citation>
    <scope>NUCLEOTIDE SEQUENCE [LARGE SCALE GENOMIC DNA]</scope>
    <source>
        <strain evidence="2">Hangzhou</strain>
    </source>
</reference>
<accession>A0AAP0X257</accession>
<name>A0AAP0X257_LIQFO</name>
<comment type="caution">
    <text evidence="2">The sequence shown here is derived from an EMBL/GenBank/DDBJ whole genome shotgun (WGS) entry which is preliminary data.</text>
</comment>
<protein>
    <recommendedName>
        <fullName evidence="4">Small auxin up regulated protein</fullName>
    </recommendedName>
</protein>
<dbReference type="GO" id="GO:0009733">
    <property type="term" value="P:response to auxin"/>
    <property type="evidence" value="ECO:0007669"/>
    <property type="project" value="InterPro"/>
</dbReference>
<evidence type="ECO:0008006" key="4">
    <source>
        <dbReference type="Google" id="ProtNLM"/>
    </source>
</evidence>
<organism evidence="2 3">
    <name type="scientific">Liquidambar formosana</name>
    <name type="common">Formosan gum</name>
    <dbReference type="NCBI Taxonomy" id="63359"/>
    <lineage>
        <taxon>Eukaryota</taxon>
        <taxon>Viridiplantae</taxon>
        <taxon>Streptophyta</taxon>
        <taxon>Embryophyta</taxon>
        <taxon>Tracheophyta</taxon>
        <taxon>Spermatophyta</taxon>
        <taxon>Magnoliopsida</taxon>
        <taxon>eudicotyledons</taxon>
        <taxon>Gunneridae</taxon>
        <taxon>Pentapetalae</taxon>
        <taxon>Saxifragales</taxon>
        <taxon>Altingiaceae</taxon>
        <taxon>Liquidambar</taxon>
    </lineage>
</organism>
<dbReference type="InterPro" id="IPR003676">
    <property type="entry name" value="SAUR_fam"/>
</dbReference>
<proteinExistence type="inferred from homology"/>
<sequence length="113" mass="12773">MGDRAKARRLISNVPVPFQLASNKFKNYLGLLNLWPCLHEENSIPKDVPKGHLAVYVGEECKRFVIKVTLLKHPLFKALLDQAEEVFEFATGSKLRIPCNENIFLSILHCAGL</sequence>
<dbReference type="PANTHER" id="PTHR31374">
    <property type="entry name" value="AUXIN-INDUCED PROTEIN-LIKE-RELATED"/>
    <property type="match status" value="1"/>
</dbReference>
<dbReference type="PANTHER" id="PTHR31374:SF45">
    <property type="entry name" value="SAUR FAMILY PROTEIN"/>
    <property type="match status" value="1"/>
</dbReference>
<dbReference type="Proteomes" id="UP001415857">
    <property type="component" value="Unassembled WGS sequence"/>
</dbReference>